<evidence type="ECO:0000256" key="4">
    <source>
        <dbReference type="ARBA" id="ARBA00022679"/>
    </source>
</evidence>
<dbReference type="GO" id="GO:0035556">
    <property type="term" value="P:intracellular signal transduction"/>
    <property type="evidence" value="ECO:0000318"/>
    <property type="project" value="GO_Central"/>
</dbReference>
<reference evidence="15" key="2">
    <citation type="submission" date="2025-09" db="UniProtKB">
        <authorList>
            <consortium name="Ensembl"/>
        </authorList>
    </citation>
    <scope>IDENTIFICATION</scope>
    <source>
        <strain evidence="15">Glennie</strain>
    </source>
</reference>
<evidence type="ECO:0000256" key="11">
    <source>
        <dbReference type="ARBA" id="ARBA00080573"/>
    </source>
</evidence>
<feature type="domain" description="Protein kinase" evidence="14">
    <location>
        <begin position="637"/>
        <end position="913"/>
    </location>
</feature>
<feature type="compositionally biased region" description="Basic residues" evidence="13">
    <location>
        <begin position="382"/>
        <end position="395"/>
    </location>
</feature>
<name>A0A6I8NED8_ORNAN</name>
<accession>A0A6I8NED8</accession>
<comment type="similarity">
    <text evidence="1">Belongs to the protein kinase superfamily. STE Ser/Thr protein kinase family. STE20 subfamily.</text>
</comment>
<keyword evidence="4" id="KW-0808">Transferase</keyword>
<evidence type="ECO:0000256" key="6">
    <source>
        <dbReference type="ARBA" id="ARBA00022777"/>
    </source>
</evidence>
<feature type="compositionally biased region" description="Basic residues" evidence="13">
    <location>
        <begin position="353"/>
        <end position="370"/>
    </location>
</feature>
<dbReference type="AlphaFoldDB" id="A0A6I8NED8"/>
<dbReference type="InterPro" id="IPR017441">
    <property type="entry name" value="Protein_kinase_ATP_BS"/>
</dbReference>
<dbReference type="PANTHER" id="PTHR11584:SF369">
    <property type="entry name" value="MITOGEN-ACTIVATED PROTEIN KINASE KINASE KINASE 19-RELATED"/>
    <property type="match status" value="1"/>
</dbReference>
<organism evidence="15 16">
    <name type="scientific">Ornithorhynchus anatinus</name>
    <name type="common">Duckbill platypus</name>
    <dbReference type="NCBI Taxonomy" id="9258"/>
    <lineage>
        <taxon>Eukaryota</taxon>
        <taxon>Metazoa</taxon>
        <taxon>Chordata</taxon>
        <taxon>Craniata</taxon>
        <taxon>Vertebrata</taxon>
        <taxon>Euteleostomi</taxon>
        <taxon>Mammalia</taxon>
        <taxon>Monotremata</taxon>
        <taxon>Ornithorhynchidae</taxon>
        <taxon>Ornithorhynchus</taxon>
    </lineage>
</organism>
<feature type="binding site" evidence="12">
    <location>
        <position position="665"/>
    </location>
    <ligand>
        <name>ATP</name>
        <dbReference type="ChEBI" id="CHEBI:30616"/>
    </ligand>
</feature>
<feature type="region of interest" description="Disordered" evidence="13">
    <location>
        <begin position="136"/>
        <end position="187"/>
    </location>
</feature>
<dbReference type="GO" id="GO:0004674">
    <property type="term" value="F:protein serine/threonine kinase activity"/>
    <property type="evidence" value="ECO:0000318"/>
    <property type="project" value="GO_Central"/>
</dbReference>
<evidence type="ECO:0000256" key="8">
    <source>
        <dbReference type="ARBA" id="ARBA00047899"/>
    </source>
</evidence>
<dbReference type="SUPFAM" id="SSF56112">
    <property type="entry name" value="Protein kinase-like (PK-like)"/>
    <property type="match status" value="1"/>
</dbReference>
<evidence type="ECO:0000256" key="5">
    <source>
        <dbReference type="ARBA" id="ARBA00022741"/>
    </source>
</evidence>
<evidence type="ECO:0000256" key="2">
    <source>
        <dbReference type="ARBA" id="ARBA00012513"/>
    </source>
</evidence>
<gene>
    <name evidence="15" type="primary">MAP3K19</name>
</gene>
<evidence type="ECO:0000256" key="10">
    <source>
        <dbReference type="ARBA" id="ARBA00069016"/>
    </source>
</evidence>
<keyword evidence="7 12" id="KW-0067">ATP-binding</keyword>
<keyword evidence="3" id="KW-0723">Serine/threonine-protein kinase</keyword>
<evidence type="ECO:0000256" key="3">
    <source>
        <dbReference type="ARBA" id="ARBA00022527"/>
    </source>
</evidence>
<comment type="catalytic activity">
    <reaction evidence="9">
        <text>L-seryl-[protein] + ATP = O-phospho-L-seryl-[protein] + ADP + H(+)</text>
        <dbReference type="Rhea" id="RHEA:17989"/>
        <dbReference type="Rhea" id="RHEA-COMP:9863"/>
        <dbReference type="Rhea" id="RHEA-COMP:11604"/>
        <dbReference type="ChEBI" id="CHEBI:15378"/>
        <dbReference type="ChEBI" id="CHEBI:29999"/>
        <dbReference type="ChEBI" id="CHEBI:30616"/>
        <dbReference type="ChEBI" id="CHEBI:83421"/>
        <dbReference type="ChEBI" id="CHEBI:456216"/>
        <dbReference type="EC" id="2.7.11.1"/>
    </reaction>
</comment>
<keyword evidence="6" id="KW-0418">Kinase</keyword>
<evidence type="ECO:0000313" key="16">
    <source>
        <dbReference type="Proteomes" id="UP000002279"/>
    </source>
</evidence>
<dbReference type="PROSITE" id="PS00107">
    <property type="entry name" value="PROTEIN_KINASE_ATP"/>
    <property type="match status" value="1"/>
</dbReference>
<feature type="region of interest" description="Disordered" evidence="13">
    <location>
        <begin position="209"/>
        <end position="232"/>
    </location>
</feature>
<proteinExistence type="inferred from homology"/>
<sequence length="986" mass="104256">MSIQQRQTTADFQPAACRMEVPSSTAGWSCLSRLGLFHPGNDHPKFPASTPPCAGHWPPKQPCTASGDLAQSTPGRPPRPGPPHTCCARGSGADQCPEECLGLRVMPLGRKADIASQAKSSLGTGVGTGAGTGTCLSGSPEGEPEQTTASVANGTEMRKPPPPVSTVSLTPETPTGGPAMSPSKKKCCPHPAYPGGTSRGLRGLNPRDMMTSRPKAPPLLQPAHRSGPSRPVAPMKCPTLPSVGPAEPMPPGAAPQWEKPATLESKASTLPRPGGAAGPGVAARQVASKSGLGTTFVHLSYRDMFHELAATTTAGGPGIYEMFGTPGYGRIKQACGTGSPAPSGRCRPPPARVRGHGGARHSQQRAHRSPPKSERVTSQQRRAPRPKGKRRKSNRGGRGDGDGGEVTDPQERQALGPGRSGGRDGEEEGPAGGLVSPTEQRDLNPGPTLPEAAGGPPDAQTRFVTLGALRTPHRPAQRIPATWAAPGRGWPWPTEILSRPTVGRPGTPGKLLMPITLSLDQLGPGGEPAPSWSLLTAPQDVSEGHIQELLGVLEPEPGELEDTDPECPAPVAQESEGCTAKSVAFTQKKEEVSPPALEEANMCHRDWSLLRERFALRSPGDTADPGKYIDHQRPILWTKGEILGKGAYGTVYCGLTSRGQLIAVKQVSLEASDARATGAAYRKLRAEVDLLQTLKHVNIVAYLGTSLEGNTVSIFMEFVPGGSLASVVSRFGPLSEPVLGQYTEQILRGVAYLHQNHVVHRDIKGSNAMLVPTGVVKLVDFGCARRLAHRGPDGTSSETLRSAHGTPYWMAPEVIRESGYGRKSDIWSVGCTVFEMATGLPPLASMSRVAAMFYIGAHRGLMPPLPGRFSQNAADFVRLCFTRSLRLPEPPGDSLHRPSLSHLPCPPHLHHFSQTSSWLIGLLSTSVLLLLPGKGMHTWAGVSPKTLPIHGSESQKIIGSKSLPIPRCFTGDGALEEGRKKPRDPP</sequence>
<dbReference type="Gene3D" id="1.10.510.10">
    <property type="entry name" value="Transferase(Phosphotransferase) domain 1"/>
    <property type="match status" value="1"/>
</dbReference>
<reference evidence="15" key="1">
    <citation type="submission" date="2025-08" db="UniProtKB">
        <authorList>
            <consortium name="Ensembl"/>
        </authorList>
    </citation>
    <scope>IDENTIFICATION</scope>
    <source>
        <strain evidence="15">Glennie</strain>
    </source>
</reference>
<dbReference type="Proteomes" id="UP000002279">
    <property type="component" value="Unplaced"/>
</dbReference>
<evidence type="ECO:0000256" key="12">
    <source>
        <dbReference type="PROSITE-ProRule" id="PRU10141"/>
    </source>
</evidence>
<dbReference type="SMART" id="SM00220">
    <property type="entry name" value="S_TKc"/>
    <property type="match status" value="1"/>
</dbReference>
<dbReference type="EC" id="2.7.11.1" evidence="2"/>
<dbReference type="InterPro" id="IPR000719">
    <property type="entry name" value="Prot_kinase_dom"/>
</dbReference>
<feature type="region of interest" description="Disordered" evidence="13">
    <location>
        <begin position="49"/>
        <end position="88"/>
    </location>
</feature>
<evidence type="ECO:0000256" key="9">
    <source>
        <dbReference type="ARBA" id="ARBA00048679"/>
    </source>
</evidence>
<dbReference type="Pfam" id="PF00069">
    <property type="entry name" value="Pkinase"/>
    <property type="match status" value="1"/>
</dbReference>
<dbReference type="FunFam" id="1.10.510.10:FF:000331">
    <property type="entry name" value="Mitogen-activated protein kinase kinase kinase 19"/>
    <property type="match status" value="1"/>
</dbReference>
<dbReference type="GO" id="GO:0005524">
    <property type="term" value="F:ATP binding"/>
    <property type="evidence" value="ECO:0007669"/>
    <property type="project" value="UniProtKB-UniRule"/>
</dbReference>
<keyword evidence="16" id="KW-1185">Reference proteome</keyword>
<evidence type="ECO:0000256" key="13">
    <source>
        <dbReference type="SAM" id="MobiDB-lite"/>
    </source>
</evidence>
<dbReference type="PANTHER" id="PTHR11584">
    <property type="entry name" value="SERINE/THREONINE PROTEIN KINASE"/>
    <property type="match status" value="1"/>
</dbReference>
<evidence type="ECO:0000313" key="15">
    <source>
        <dbReference type="Ensembl" id="ENSOANP00000039407.1"/>
    </source>
</evidence>
<evidence type="ECO:0000256" key="7">
    <source>
        <dbReference type="ARBA" id="ARBA00022840"/>
    </source>
</evidence>
<protein>
    <recommendedName>
        <fullName evidence="10">Mitogen-activated protein kinase kinase kinase 19</fullName>
        <ecNumber evidence="2">2.7.11.1</ecNumber>
    </recommendedName>
    <alternativeName>
        <fullName evidence="11">SPS1/STE20-related protein kinase YSK4</fullName>
    </alternativeName>
</protein>
<keyword evidence="5 12" id="KW-0547">Nucleotide-binding</keyword>
<dbReference type="GeneTree" id="ENSGT00940000160383"/>
<evidence type="ECO:0000256" key="1">
    <source>
        <dbReference type="ARBA" id="ARBA00008874"/>
    </source>
</evidence>
<dbReference type="Ensembl" id="ENSOANT00000051455.1">
    <property type="protein sequence ID" value="ENSOANP00000039407.1"/>
    <property type="gene ID" value="ENSOANG00000032812.2"/>
</dbReference>
<feature type="region of interest" description="Disordered" evidence="13">
    <location>
        <begin position="334"/>
        <end position="460"/>
    </location>
</feature>
<evidence type="ECO:0000259" key="14">
    <source>
        <dbReference type="PROSITE" id="PS50011"/>
    </source>
</evidence>
<dbReference type="OMA" id="YRYRTCD"/>
<dbReference type="GO" id="GO:0005737">
    <property type="term" value="C:cytoplasm"/>
    <property type="evidence" value="ECO:0000318"/>
    <property type="project" value="GO_Central"/>
</dbReference>
<dbReference type="PROSITE" id="PS50011">
    <property type="entry name" value="PROTEIN_KINASE_DOM"/>
    <property type="match status" value="1"/>
</dbReference>
<comment type="catalytic activity">
    <reaction evidence="8">
        <text>L-threonyl-[protein] + ATP = O-phospho-L-threonyl-[protein] + ADP + H(+)</text>
        <dbReference type="Rhea" id="RHEA:46608"/>
        <dbReference type="Rhea" id="RHEA-COMP:11060"/>
        <dbReference type="Rhea" id="RHEA-COMP:11605"/>
        <dbReference type="ChEBI" id="CHEBI:15378"/>
        <dbReference type="ChEBI" id="CHEBI:30013"/>
        <dbReference type="ChEBI" id="CHEBI:30616"/>
        <dbReference type="ChEBI" id="CHEBI:61977"/>
        <dbReference type="ChEBI" id="CHEBI:456216"/>
        <dbReference type="EC" id="2.7.11.1"/>
    </reaction>
</comment>
<dbReference type="FunCoup" id="A0A6I8NED8">
    <property type="interactions" value="353"/>
</dbReference>
<dbReference type="InterPro" id="IPR011009">
    <property type="entry name" value="Kinase-like_dom_sf"/>
</dbReference>
<dbReference type="InParanoid" id="A0A6I8NED8"/>
<feature type="compositionally biased region" description="Low complexity" evidence="13">
    <location>
        <begin position="165"/>
        <end position="175"/>
    </location>
</feature>
<dbReference type="Bgee" id="ENSOANG00000032812">
    <property type="expression patterns" value="Expressed in endometrium and 6 other cell types or tissues"/>
</dbReference>